<dbReference type="EMBL" id="CM001022">
    <property type="protein sequence ID" value="EFQ24334.1"/>
    <property type="molecule type" value="Genomic_DNA"/>
</dbReference>
<feature type="active site" evidence="2 3">
    <location>
        <position position="341"/>
    </location>
</feature>
<dbReference type="GO" id="GO:0009092">
    <property type="term" value="P:homoserine metabolic process"/>
    <property type="evidence" value="ECO:0007669"/>
    <property type="project" value="TreeGrafter"/>
</dbReference>
<comment type="pathway">
    <text evidence="2">Amino-acid biosynthesis; L-methionine biosynthesis via de novo pathway; O-acetyl-L-homoserine from L-homoserine: step 1/1.</text>
</comment>
<comment type="subunit">
    <text evidence="2">Homodimer.</text>
</comment>
<protein>
    <recommendedName>
        <fullName evidence="2">Homoserine O-acetyltransferase</fullName>
        <shortName evidence="2">HAT</shortName>
        <ecNumber evidence="2">2.3.1.31</ecNumber>
    </recommendedName>
    <alternativeName>
        <fullName evidence="2">Homoserine transacetylase</fullName>
        <shortName evidence="2">HTA</shortName>
    </alternativeName>
</protein>
<comment type="function">
    <text evidence="2">Transfers an acetyl group from acetyl-CoA to L-homoserine, forming acetyl-L-homoserine.</text>
</comment>
<keyword evidence="2" id="KW-0028">Amino-acid biosynthesis</keyword>
<dbReference type="GO" id="GO:0005737">
    <property type="term" value="C:cytoplasm"/>
    <property type="evidence" value="ECO:0007669"/>
    <property type="project" value="UniProtKB-SubCell"/>
</dbReference>
<dbReference type="Gene3D" id="1.10.1740.110">
    <property type="match status" value="1"/>
</dbReference>
<organism evidence="5 6">
    <name type="scientific">Aminomonas paucivorans DSM 12260</name>
    <dbReference type="NCBI Taxonomy" id="584708"/>
    <lineage>
        <taxon>Bacteria</taxon>
        <taxon>Thermotogati</taxon>
        <taxon>Synergistota</taxon>
        <taxon>Synergistia</taxon>
        <taxon>Synergistales</taxon>
        <taxon>Synergistaceae</taxon>
        <taxon>Aminomonas</taxon>
    </lineage>
</organism>
<dbReference type="NCBIfam" id="TIGR01392">
    <property type="entry name" value="homoserO_Ac_trn"/>
    <property type="match status" value="1"/>
</dbReference>
<dbReference type="Gene3D" id="3.40.50.1820">
    <property type="entry name" value="alpha/beta hydrolase"/>
    <property type="match status" value="1"/>
</dbReference>
<comment type="caution">
    <text evidence="2">Lacks conserved residue(s) required for the propagation of feature annotation.</text>
</comment>
<dbReference type="PANTHER" id="PTHR32268:SF11">
    <property type="entry name" value="HOMOSERINE O-ACETYLTRANSFERASE"/>
    <property type="match status" value="1"/>
</dbReference>
<dbReference type="HOGENOM" id="CLU_028760_1_2_0"/>
<dbReference type="NCBIfam" id="NF001209">
    <property type="entry name" value="PRK00175.1"/>
    <property type="match status" value="1"/>
</dbReference>
<dbReference type="PANTHER" id="PTHR32268">
    <property type="entry name" value="HOMOSERINE O-ACETYLTRANSFERASE"/>
    <property type="match status" value="1"/>
</dbReference>
<evidence type="ECO:0000256" key="1">
    <source>
        <dbReference type="ARBA" id="ARBA00022679"/>
    </source>
</evidence>
<comment type="similarity">
    <text evidence="2">Belongs to the AB hydrolase superfamily. MetX family.</text>
</comment>
<dbReference type="Pfam" id="PF00561">
    <property type="entry name" value="Abhydrolase_1"/>
    <property type="match status" value="1"/>
</dbReference>
<comment type="catalytic activity">
    <reaction evidence="2">
        <text>L-homoserine + acetyl-CoA = O-acetyl-L-homoserine + CoA</text>
        <dbReference type="Rhea" id="RHEA:13701"/>
        <dbReference type="ChEBI" id="CHEBI:57287"/>
        <dbReference type="ChEBI" id="CHEBI:57288"/>
        <dbReference type="ChEBI" id="CHEBI:57476"/>
        <dbReference type="ChEBI" id="CHEBI:57716"/>
        <dbReference type="EC" id="2.3.1.31"/>
    </reaction>
</comment>
<dbReference type="SUPFAM" id="SSF53474">
    <property type="entry name" value="alpha/beta-Hydrolases"/>
    <property type="match status" value="1"/>
</dbReference>
<proteinExistence type="inferred from homology"/>
<feature type="active site" evidence="2 3">
    <location>
        <position position="308"/>
    </location>
</feature>
<evidence type="ECO:0000256" key="2">
    <source>
        <dbReference type="HAMAP-Rule" id="MF_00296"/>
    </source>
</evidence>
<keyword evidence="2 5" id="KW-0012">Acyltransferase</keyword>
<dbReference type="GO" id="GO:0004414">
    <property type="term" value="F:homoserine O-acetyltransferase activity"/>
    <property type="evidence" value="ECO:0007669"/>
    <property type="project" value="UniProtKB-UniRule"/>
</dbReference>
<feature type="active site" description="Nucleophile" evidence="2 3">
    <location>
        <position position="145"/>
    </location>
</feature>
<dbReference type="EC" id="2.3.1.31" evidence="2"/>
<dbReference type="RefSeq" id="WP_006301570.1">
    <property type="nucleotide sequence ID" value="NZ_CM001022.1"/>
</dbReference>
<evidence type="ECO:0000313" key="5">
    <source>
        <dbReference type="EMBL" id="EFQ24334.1"/>
    </source>
</evidence>
<dbReference type="OrthoDB" id="9800754at2"/>
<dbReference type="PIRSF" id="PIRSF000443">
    <property type="entry name" value="Homoser_Ac_trans"/>
    <property type="match status" value="1"/>
</dbReference>
<reference evidence="5 6" key="1">
    <citation type="journal article" date="2010" name="Stand. Genomic Sci.">
        <title>Non-contiguous finished genome sequence of Aminomonas paucivorans type strain (GLU-3).</title>
        <authorList>
            <person name="Pitluck S."/>
            <person name="Yasawong M."/>
            <person name="Held B."/>
            <person name="Lapidus A."/>
            <person name="Nolan M."/>
            <person name="Copeland A."/>
            <person name="Lucas S."/>
            <person name="Del Rio T.G."/>
            <person name="Tice H."/>
            <person name="Cheng J.F."/>
            <person name="Chertkov O."/>
            <person name="Goodwin L."/>
            <person name="Tapia R."/>
            <person name="Han C."/>
            <person name="Liolios K."/>
            <person name="Ivanova N."/>
            <person name="Mavromatis K."/>
            <person name="Ovchinnikova G."/>
            <person name="Pati A."/>
            <person name="Chen A."/>
            <person name="Palaniappan K."/>
            <person name="Land M."/>
            <person name="Hauser L."/>
            <person name="Chang Y.J."/>
            <person name="Jeffries C.D."/>
            <person name="Pukall R."/>
            <person name="Spring S."/>
            <person name="Rohde M."/>
            <person name="Sikorski J."/>
            <person name="Goker M."/>
            <person name="Woyke T."/>
            <person name="Bristow J."/>
            <person name="Eisen J.A."/>
            <person name="Markowitz V."/>
            <person name="Hugenholtz P."/>
            <person name="Kyrpides N.C."/>
            <person name="Klenk H.P."/>
        </authorList>
    </citation>
    <scope>NUCLEOTIDE SEQUENCE [LARGE SCALE GENOMIC DNA]</scope>
    <source>
        <strain evidence="5 6">DSM 12260</strain>
    </source>
</reference>
<gene>
    <name evidence="2" type="primary">metXA</name>
    <name evidence="5" type="ORF">Apau_1920</name>
</gene>
<dbReference type="AlphaFoldDB" id="E3CWH9"/>
<dbReference type="eggNOG" id="COG2021">
    <property type="taxonomic scope" value="Bacteria"/>
</dbReference>
<sequence>MPERLGRLVLPELTLDSGKTLAPLELAYSVNGDPAPDGSNVVLVVHALTGSHHLVGPDVPGLPGAWWDTMVGPGKALDTDRHCVVAFNNLCSPYGSTAPCTPDPATGCPRAMAFPVVSCRDMARAQALGLEALGIPRLGAVVGGSLGGMIALEWAAQFPERVDRCAVIAAPARVYPQAIAYNEVQRQAILADPDWREGNYAPGPGPVRGLSNARMLAMITYRSERSFSSRWMRDVARGNPHEWDGQFQVESYLHHHGAELVRRFDANCYLYLTRAMDLHDLAAGRGDPVEALRGFRGKPLLAVGIASDLLFPNWQVEEVARLASSAGAEGAYEEIESDNGHDSFLIDFDQLDEILRGFWLRTGF</sequence>
<dbReference type="Proteomes" id="UP000005096">
    <property type="component" value="Chromosome"/>
</dbReference>
<dbReference type="InterPro" id="IPR000073">
    <property type="entry name" value="AB_hydrolase_1"/>
</dbReference>
<dbReference type="HAMAP" id="MF_00296">
    <property type="entry name" value="MetX_acyltransf"/>
    <property type="match status" value="1"/>
</dbReference>
<dbReference type="STRING" id="584708.Apau_1920"/>
<evidence type="ECO:0000256" key="3">
    <source>
        <dbReference type="PIRSR" id="PIRSR000443-1"/>
    </source>
</evidence>
<feature type="binding site" evidence="2">
    <location>
        <position position="342"/>
    </location>
    <ligand>
        <name>substrate</name>
    </ligand>
</feature>
<keyword evidence="1 2" id="KW-0808">Transferase</keyword>
<evidence type="ECO:0000259" key="4">
    <source>
        <dbReference type="Pfam" id="PF00561"/>
    </source>
</evidence>
<keyword evidence="2" id="KW-0486">Methionine biosynthesis</keyword>
<accession>E3CWH9</accession>
<keyword evidence="6" id="KW-1185">Reference proteome</keyword>
<dbReference type="InterPro" id="IPR029058">
    <property type="entry name" value="AB_hydrolase_fold"/>
</dbReference>
<dbReference type="PaxDb" id="584708-Apau_1920"/>
<dbReference type="GO" id="GO:0009086">
    <property type="term" value="P:methionine biosynthetic process"/>
    <property type="evidence" value="ECO:0007669"/>
    <property type="project" value="UniProtKB-UniRule"/>
</dbReference>
<name>E3CWH9_9BACT</name>
<dbReference type="UniPathway" id="UPA00051">
    <property type="reaction ID" value="UER00074"/>
</dbReference>
<keyword evidence="2" id="KW-0963">Cytoplasm</keyword>
<feature type="domain" description="AB hydrolase-1" evidence="4">
    <location>
        <begin position="40"/>
        <end position="345"/>
    </location>
</feature>
<dbReference type="InterPro" id="IPR008220">
    <property type="entry name" value="HAT_MetX-like"/>
</dbReference>
<evidence type="ECO:0000313" key="6">
    <source>
        <dbReference type="Proteomes" id="UP000005096"/>
    </source>
</evidence>
<feature type="binding site" evidence="2">
    <location>
        <position position="214"/>
    </location>
    <ligand>
        <name>substrate</name>
    </ligand>
</feature>
<comment type="subcellular location">
    <subcellularLocation>
        <location evidence="2">Cytoplasm</location>
    </subcellularLocation>
</comment>